<reference evidence="1" key="1">
    <citation type="submission" date="2025-08" db="UniProtKB">
        <authorList>
            <consortium name="Ensembl"/>
        </authorList>
    </citation>
    <scope>IDENTIFICATION</scope>
</reference>
<organism evidence="1 2">
    <name type="scientific">Mandrillus leucophaeus</name>
    <name type="common">Drill</name>
    <name type="synonym">Papio leucophaeus</name>
    <dbReference type="NCBI Taxonomy" id="9568"/>
    <lineage>
        <taxon>Eukaryota</taxon>
        <taxon>Metazoa</taxon>
        <taxon>Chordata</taxon>
        <taxon>Craniata</taxon>
        <taxon>Vertebrata</taxon>
        <taxon>Euteleostomi</taxon>
        <taxon>Mammalia</taxon>
        <taxon>Eutheria</taxon>
        <taxon>Euarchontoglires</taxon>
        <taxon>Primates</taxon>
        <taxon>Haplorrhini</taxon>
        <taxon>Catarrhini</taxon>
        <taxon>Cercopithecidae</taxon>
        <taxon>Cercopithecinae</taxon>
        <taxon>Mandrillus</taxon>
    </lineage>
</organism>
<sequence>MLNSKFLNPPGLYRSVCSVHLRRSAVGGPFCECSPVSLGSGWHGRLRVCPPRPSVYLRE</sequence>
<dbReference type="AlphaFoldDB" id="A0A2K5XRE8"/>
<dbReference type="Ensembl" id="ENSMLET00000027766.1">
    <property type="protein sequence ID" value="ENSMLEP00000005883.1"/>
    <property type="gene ID" value="ENSMLEG00000025378.1"/>
</dbReference>
<evidence type="ECO:0000313" key="1">
    <source>
        <dbReference type="Ensembl" id="ENSMLEP00000005883.1"/>
    </source>
</evidence>
<dbReference type="Proteomes" id="UP000233140">
    <property type="component" value="Unassembled WGS sequence"/>
</dbReference>
<evidence type="ECO:0000313" key="2">
    <source>
        <dbReference type="Proteomes" id="UP000233140"/>
    </source>
</evidence>
<protein>
    <submittedName>
        <fullName evidence="1">Uncharacterized protein</fullName>
    </submittedName>
</protein>
<proteinExistence type="predicted"/>
<accession>A0A2K5XRE8</accession>
<reference evidence="1" key="2">
    <citation type="submission" date="2025-09" db="UniProtKB">
        <authorList>
            <consortium name="Ensembl"/>
        </authorList>
    </citation>
    <scope>IDENTIFICATION</scope>
</reference>
<name>A0A2K5XRE8_MANLE</name>
<keyword evidence="2" id="KW-1185">Reference proteome</keyword>